<protein>
    <submittedName>
        <fullName evidence="1">Uncharacterized protein</fullName>
    </submittedName>
</protein>
<dbReference type="Proteomes" id="UP001066276">
    <property type="component" value="Chromosome 7"/>
</dbReference>
<accession>A0AAV7P8W1</accession>
<keyword evidence="2" id="KW-1185">Reference proteome</keyword>
<reference evidence="1" key="1">
    <citation type="journal article" date="2022" name="bioRxiv">
        <title>Sequencing and chromosome-scale assembly of the giantPleurodeles waltlgenome.</title>
        <authorList>
            <person name="Brown T."/>
            <person name="Elewa A."/>
            <person name="Iarovenko S."/>
            <person name="Subramanian E."/>
            <person name="Araus A.J."/>
            <person name="Petzold A."/>
            <person name="Susuki M."/>
            <person name="Suzuki K.-i.T."/>
            <person name="Hayashi T."/>
            <person name="Toyoda A."/>
            <person name="Oliveira C."/>
            <person name="Osipova E."/>
            <person name="Leigh N.D."/>
            <person name="Simon A."/>
            <person name="Yun M.H."/>
        </authorList>
    </citation>
    <scope>NUCLEOTIDE SEQUENCE</scope>
    <source>
        <strain evidence="1">20211129_DDA</strain>
        <tissue evidence="1">Liver</tissue>
    </source>
</reference>
<sequence length="68" mass="7688">MVPSQDLRSLERGLLGTSEVRMIGCQARVYRAGALPDRCSRSLCRRDLSRWIHVSLMGPTFGTPIVKW</sequence>
<dbReference type="AlphaFoldDB" id="A0AAV7P8W1"/>
<organism evidence="1 2">
    <name type="scientific">Pleurodeles waltl</name>
    <name type="common">Iberian ribbed newt</name>
    <dbReference type="NCBI Taxonomy" id="8319"/>
    <lineage>
        <taxon>Eukaryota</taxon>
        <taxon>Metazoa</taxon>
        <taxon>Chordata</taxon>
        <taxon>Craniata</taxon>
        <taxon>Vertebrata</taxon>
        <taxon>Euteleostomi</taxon>
        <taxon>Amphibia</taxon>
        <taxon>Batrachia</taxon>
        <taxon>Caudata</taxon>
        <taxon>Salamandroidea</taxon>
        <taxon>Salamandridae</taxon>
        <taxon>Pleurodelinae</taxon>
        <taxon>Pleurodeles</taxon>
    </lineage>
</organism>
<evidence type="ECO:0000313" key="1">
    <source>
        <dbReference type="EMBL" id="KAJ1123692.1"/>
    </source>
</evidence>
<comment type="caution">
    <text evidence="1">The sequence shown here is derived from an EMBL/GenBank/DDBJ whole genome shotgun (WGS) entry which is preliminary data.</text>
</comment>
<gene>
    <name evidence="1" type="ORF">NDU88_002160</name>
</gene>
<dbReference type="EMBL" id="JANPWB010000011">
    <property type="protein sequence ID" value="KAJ1123692.1"/>
    <property type="molecule type" value="Genomic_DNA"/>
</dbReference>
<evidence type="ECO:0000313" key="2">
    <source>
        <dbReference type="Proteomes" id="UP001066276"/>
    </source>
</evidence>
<name>A0AAV7P8W1_PLEWA</name>
<proteinExistence type="predicted"/>